<organism evidence="1 2">
    <name type="scientific">Candidatus Scalindua rubra</name>
    <dbReference type="NCBI Taxonomy" id="1872076"/>
    <lineage>
        <taxon>Bacteria</taxon>
        <taxon>Pseudomonadati</taxon>
        <taxon>Planctomycetota</taxon>
        <taxon>Candidatus Brocadiia</taxon>
        <taxon>Candidatus Brocadiales</taxon>
        <taxon>Candidatus Scalinduaceae</taxon>
        <taxon>Candidatus Scalindua</taxon>
    </lineage>
</organism>
<name>A0A1E3X9L4_9BACT</name>
<evidence type="ECO:0000313" key="2">
    <source>
        <dbReference type="Proteomes" id="UP000094056"/>
    </source>
</evidence>
<comment type="caution">
    <text evidence="1">The sequence shown here is derived from an EMBL/GenBank/DDBJ whole genome shotgun (WGS) entry which is preliminary data.</text>
</comment>
<proteinExistence type="predicted"/>
<reference evidence="1 2" key="1">
    <citation type="submission" date="2016-07" db="EMBL/GenBank/DDBJ databases">
        <title>Draft genome of Scalindua rubra, obtained from a brine-seawater interface in the Red Sea, sheds light on salt adaptation in anammox bacteria.</title>
        <authorList>
            <person name="Speth D.R."/>
            <person name="Lagkouvardos I."/>
            <person name="Wang Y."/>
            <person name="Qian P.-Y."/>
            <person name="Dutilh B.E."/>
            <person name="Jetten M.S."/>
        </authorList>
    </citation>
    <scope>NUCLEOTIDE SEQUENCE [LARGE SCALE GENOMIC DNA]</scope>
    <source>
        <strain evidence="1">BSI-1</strain>
    </source>
</reference>
<accession>A0A1E3X9L4</accession>
<sequence length="223" mass="24892">MSLVLGPVHYWMHNKIKATEAREACIVDALKEKYGHEADEILNTVYEKHPLSNQDTPLEELLENAPIHQGIQNLIIQAETREAAIIAAFCEKYGDEAKELVIQTAHDNGVECGKRALEEKEVSGDCTASKAFELMQHYLCDGMPCDRGAQIQDESDSRTTWDHTDCVHEPYWKDAGASFETMCDMVNSWISGFGEGVNAKIKHTREKAIATGDSECLNAFEIS</sequence>
<protein>
    <recommendedName>
        <fullName evidence="3">L-2-amino-thiazoline-4-carboxylic acid hydrolase</fullName>
    </recommendedName>
</protein>
<evidence type="ECO:0008006" key="3">
    <source>
        <dbReference type="Google" id="ProtNLM"/>
    </source>
</evidence>
<dbReference type="Proteomes" id="UP000094056">
    <property type="component" value="Unassembled WGS sequence"/>
</dbReference>
<evidence type="ECO:0000313" key="1">
    <source>
        <dbReference type="EMBL" id="ODS32316.1"/>
    </source>
</evidence>
<dbReference type="EMBL" id="MAYW01000068">
    <property type="protein sequence ID" value="ODS32316.1"/>
    <property type="molecule type" value="Genomic_DNA"/>
</dbReference>
<dbReference type="AlphaFoldDB" id="A0A1E3X9L4"/>
<gene>
    <name evidence="1" type="ORF">SCARUB_02564</name>
</gene>